<feature type="region of interest" description="Disordered" evidence="1">
    <location>
        <begin position="91"/>
        <end position="206"/>
    </location>
</feature>
<gene>
    <name evidence="2" type="ORF">CC1G_01680</name>
</gene>
<dbReference type="EMBL" id="AACS02000001">
    <property type="protein sequence ID" value="EAU92635.2"/>
    <property type="molecule type" value="Genomic_DNA"/>
</dbReference>
<dbReference type="KEGG" id="cci:CC1G_01680"/>
<feature type="compositionally biased region" description="Polar residues" evidence="1">
    <location>
        <begin position="312"/>
        <end position="322"/>
    </location>
</feature>
<dbReference type="GeneID" id="6005426"/>
<feature type="compositionally biased region" description="Basic residues" evidence="1">
    <location>
        <begin position="12"/>
        <end position="26"/>
    </location>
</feature>
<keyword evidence="3" id="KW-1185">Reference proteome</keyword>
<protein>
    <submittedName>
        <fullName evidence="2">Uncharacterized protein</fullName>
    </submittedName>
</protein>
<dbReference type="OrthoDB" id="2962962at2759"/>
<sequence length="470" mass="51746">MESLITSYFPRAKGKKKQTTSKRKRTTASEHSNDAESSSIPSTKRSKSDTPKSSRKTVVPSSSQGRTRKDVIVVSDDIDTAEDIVKVVAVTHTPRDKRVNSITIGSSYSRANRKPDLRVAVPSANIEETPSQPDSDSPLTPLPADYLSDPIRASPPKPGAMSDSQRLAPKLTRSMQHHVDFSTPRTKRILAPDSDGDDEMDLGIRSPHFIGSSQTQYYSPVKVSPLKPVRQQVTLLEDDFIESSQTQERELDYPFYHPPQHKLRFTSETPEPTGALSNTSSFSQELPVRNMTLGGSDAAPHREAEPEPDLATPTSSQQQCFMSSLPPSSCPDDDYSSRGSQLDALNRSPSPLHEPCEDEFLAGNSQTEHSESGDETPLPPSSSPFKSPYSDERDEPSASPSSQYPYPSQIHSIYKMFEGEESYPPDFPMSLRVHTIVTAANTPPISFDIIFSFHDGLSLHISRLACIDGL</sequence>
<feature type="compositionally biased region" description="Low complexity" evidence="1">
    <location>
        <begin position="397"/>
        <end position="406"/>
    </location>
</feature>
<evidence type="ECO:0000313" key="3">
    <source>
        <dbReference type="Proteomes" id="UP000001861"/>
    </source>
</evidence>
<feature type="compositionally biased region" description="Polar residues" evidence="1">
    <location>
        <begin position="266"/>
        <end position="284"/>
    </location>
</feature>
<feature type="region of interest" description="Disordered" evidence="1">
    <location>
        <begin position="241"/>
        <end position="406"/>
    </location>
</feature>
<dbReference type="InParanoid" id="A8N2I0"/>
<reference evidence="2 3" key="1">
    <citation type="journal article" date="2010" name="Proc. Natl. Acad. Sci. U.S.A.">
        <title>Insights into evolution of multicellular fungi from the assembled chromosomes of the mushroom Coprinopsis cinerea (Coprinus cinereus).</title>
        <authorList>
            <person name="Stajich J.E."/>
            <person name="Wilke S.K."/>
            <person name="Ahren D."/>
            <person name="Au C.H."/>
            <person name="Birren B.W."/>
            <person name="Borodovsky M."/>
            <person name="Burns C."/>
            <person name="Canback B."/>
            <person name="Casselton L.A."/>
            <person name="Cheng C.K."/>
            <person name="Deng J."/>
            <person name="Dietrich F.S."/>
            <person name="Fargo D.C."/>
            <person name="Farman M.L."/>
            <person name="Gathman A.C."/>
            <person name="Goldberg J."/>
            <person name="Guigo R."/>
            <person name="Hoegger P.J."/>
            <person name="Hooker J.B."/>
            <person name="Huggins A."/>
            <person name="James T.Y."/>
            <person name="Kamada T."/>
            <person name="Kilaru S."/>
            <person name="Kodira C."/>
            <person name="Kues U."/>
            <person name="Kupfer D."/>
            <person name="Kwan H.S."/>
            <person name="Lomsadze A."/>
            <person name="Li W."/>
            <person name="Lilly W.W."/>
            <person name="Ma L.J."/>
            <person name="Mackey A.J."/>
            <person name="Manning G."/>
            <person name="Martin F."/>
            <person name="Muraguchi H."/>
            <person name="Natvig D.O."/>
            <person name="Palmerini H."/>
            <person name="Ramesh M.A."/>
            <person name="Rehmeyer C.J."/>
            <person name="Roe B.A."/>
            <person name="Shenoy N."/>
            <person name="Stanke M."/>
            <person name="Ter-Hovhannisyan V."/>
            <person name="Tunlid A."/>
            <person name="Velagapudi R."/>
            <person name="Vision T.J."/>
            <person name="Zeng Q."/>
            <person name="Zolan M.E."/>
            <person name="Pukkila P.J."/>
        </authorList>
    </citation>
    <scope>NUCLEOTIDE SEQUENCE [LARGE SCALE GENOMIC DNA]</scope>
    <source>
        <strain evidence="3">Okayama-7 / 130 / ATCC MYA-4618 / FGSC 9003</strain>
    </source>
</reference>
<feature type="compositionally biased region" description="Polar residues" evidence="1">
    <location>
        <begin position="100"/>
        <end position="110"/>
    </location>
</feature>
<evidence type="ECO:0000313" key="2">
    <source>
        <dbReference type="EMBL" id="EAU92635.2"/>
    </source>
</evidence>
<name>A8N2I0_COPC7</name>
<feature type="compositionally biased region" description="Polar residues" evidence="1">
    <location>
        <begin position="126"/>
        <end position="138"/>
    </location>
</feature>
<organism evidence="2 3">
    <name type="scientific">Coprinopsis cinerea (strain Okayama-7 / 130 / ATCC MYA-4618 / FGSC 9003)</name>
    <name type="common">Inky cap fungus</name>
    <name type="synonym">Hormographiella aspergillata</name>
    <dbReference type="NCBI Taxonomy" id="240176"/>
    <lineage>
        <taxon>Eukaryota</taxon>
        <taxon>Fungi</taxon>
        <taxon>Dikarya</taxon>
        <taxon>Basidiomycota</taxon>
        <taxon>Agaricomycotina</taxon>
        <taxon>Agaricomycetes</taxon>
        <taxon>Agaricomycetidae</taxon>
        <taxon>Agaricales</taxon>
        <taxon>Agaricineae</taxon>
        <taxon>Psathyrellaceae</taxon>
        <taxon>Coprinopsis</taxon>
    </lineage>
</organism>
<comment type="caution">
    <text evidence="2">The sequence shown here is derived from an EMBL/GenBank/DDBJ whole genome shotgun (WGS) entry which is preliminary data.</text>
</comment>
<dbReference type="Proteomes" id="UP000001861">
    <property type="component" value="Unassembled WGS sequence"/>
</dbReference>
<feature type="region of interest" description="Disordered" evidence="1">
    <location>
        <begin position="1"/>
        <end position="75"/>
    </location>
</feature>
<evidence type="ECO:0000256" key="1">
    <source>
        <dbReference type="SAM" id="MobiDB-lite"/>
    </source>
</evidence>
<proteinExistence type="predicted"/>
<dbReference type="RefSeq" id="XP_001829000.2">
    <property type="nucleotide sequence ID" value="XM_001828948.2"/>
</dbReference>
<dbReference type="HOGENOM" id="CLU_581404_0_0_1"/>
<dbReference type="AlphaFoldDB" id="A8N2I0"/>
<dbReference type="VEuPathDB" id="FungiDB:CC1G_01680"/>
<accession>A8N2I0</accession>